<reference evidence="2" key="1">
    <citation type="submission" date="2013-01" db="EMBL/GenBank/DDBJ databases">
        <title>Draft Genome Sequence of a Mulberry Tree, Morus notabilis C.K. Schneid.</title>
        <authorList>
            <person name="He N."/>
            <person name="Zhao S."/>
        </authorList>
    </citation>
    <scope>NUCLEOTIDE SEQUENCE</scope>
</reference>
<organism evidence="1 2">
    <name type="scientific">Morus notabilis</name>
    <dbReference type="NCBI Taxonomy" id="981085"/>
    <lineage>
        <taxon>Eukaryota</taxon>
        <taxon>Viridiplantae</taxon>
        <taxon>Streptophyta</taxon>
        <taxon>Embryophyta</taxon>
        <taxon>Tracheophyta</taxon>
        <taxon>Spermatophyta</taxon>
        <taxon>Magnoliopsida</taxon>
        <taxon>eudicotyledons</taxon>
        <taxon>Gunneridae</taxon>
        <taxon>Pentapetalae</taxon>
        <taxon>rosids</taxon>
        <taxon>fabids</taxon>
        <taxon>Rosales</taxon>
        <taxon>Moraceae</taxon>
        <taxon>Moreae</taxon>
        <taxon>Morus</taxon>
    </lineage>
</organism>
<gene>
    <name evidence="1" type="ORF">L484_005966</name>
</gene>
<accession>W9RV29</accession>
<evidence type="ECO:0000313" key="2">
    <source>
        <dbReference type="Proteomes" id="UP000030645"/>
    </source>
</evidence>
<proteinExistence type="predicted"/>
<evidence type="ECO:0000313" key="1">
    <source>
        <dbReference type="EMBL" id="EXB94371.1"/>
    </source>
</evidence>
<dbReference type="EMBL" id="KE345147">
    <property type="protein sequence ID" value="EXB94371.1"/>
    <property type="molecule type" value="Genomic_DNA"/>
</dbReference>
<name>W9RV29_9ROSA</name>
<dbReference type="Proteomes" id="UP000030645">
    <property type="component" value="Unassembled WGS sequence"/>
</dbReference>
<keyword evidence="2" id="KW-1185">Reference proteome</keyword>
<protein>
    <submittedName>
        <fullName evidence="1">Uncharacterized protein</fullName>
    </submittedName>
</protein>
<sequence>MKEQEKLWRMRARHKLLQGDQHEKDNMITTTMTNNSSHVITIQGREIHFRGFGFESGIIIINPNLVSTGSS</sequence>
<dbReference type="AlphaFoldDB" id="W9RV29"/>